<dbReference type="SUPFAM" id="SSF52540">
    <property type="entry name" value="P-loop containing nucleoside triphosphate hydrolases"/>
    <property type="match status" value="1"/>
</dbReference>
<dbReference type="Proteomes" id="UP000199167">
    <property type="component" value="Unassembled WGS sequence"/>
</dbReference>
<gene>
    <name evidence="1" type="ORF">SAMN04488515_1787</name>
</gene>
<dbReference type="OrthoDB" id="8481769at2"/>
<dbReference type="EMBL" id="FOIZ01000001">
    <property type="protein sequence ID" value="SEW24121.1"/>
    <property type="molecule type" value="Genomic_DNA"/>
</dbReference>
<dbReference type="STRING" id="364200.SAMN04488515_1787"/>
<organism evidence="1 2">
    <name type="scientific">Cognatiyoonia koreensis</name>
    <dbReference type="NCBI Taxonomy" id="364200"/>
    <lineage>
        <taxon>Bacteria</taxon>
        <taxon>Pseudomonadati</taxon>
        <taxon>Pseudomonadota</taxon>
        <taxon>Alphaproteobacteria</taxon>
        <taxon>Rhodobacterales</taxon>
        <taxon>Paracoccaceae</taxon>
        <taxon>Cognatiyoonia</taxon>
    </lineage>
</organism>
<reference evidence="1 2" key="1">
    <citation type="submission" date="2016-10" db="EMBL/GenBank/DDBJ databases">
        <authorList>
            <person name="de Groot N.N."/>
        </authorList>
    </citation>
    <scope>NUCLEOTIDE SEQUENCE [LARGE SCALE GENOMIC DNA]</scope>
    <source>
        <strain evidence="1 2">DSM 17925</strain>
    </source>
</reference>
<evidence type="ECO:0000313" key="1">
    <source>
        <dbReference type="EMBL" id="SEW24121.1"/>
    </source>
</evidence>
<accession>A0A1I0QBF3</accession>
<keyword evidence="2" id="KW-1185">Reference proteome</keyword>
<name>A0A1I0QBF3_9RHOB</name>
<dbReference type="AlphaFoldDB" id="A0A1I0QBF3"/>
<protein>
    <submittedName>
        <fullName evidence="1">Uncharacterized protein</fullName>
    </submittedName>
</protein>
<evidence type="ECO:0000313" key="2">
    <source>
        <dbReference type="Proteomes" id="UP000199167"/>
    </source>
</evidence>
<dbReference type="InterPro" id="IPR027417">
    <property type="entry name" value="P-loop_NTPase"/>
</dbReference>
<sequence>MFCLIKSIVNRGLQAVDIALHLGAHRCATTTFQTFLDQNRQQLAGHGVQVWTPANTRAGLFDGLICPPDQDATREIARARTMAAGLQASQLVVSEENMIGTPRNNLAVGALYPGLTPRLQRFEQVFKGQVRRIGLAIRSYESYWVSTMSYAAIRGHALPDRAACAALATQQRSWTDIASEIRALFPSVPLHIWLFEVFANRPRRQFNMLSGRQDITHLLDQTPAWKNTSRTARQLRKRLKAQGRLSELALLPLGDQRWQPFTSLEQHHMAGRYADDIAYFRSGTDPLIQFTQNAAIKVLRRNNTRATPAFDIGEYHDGHAEMG</sequence>
<proteinExistence type="predicted"/>
<dbReference type="RefSeq" id="WP_089992921.1">
    <property type="nucleotide sequence ID" value="NZ_FOIZ01000001.1"/>
</dbReference>